<reference evidence="1 2" key="1">
    <citation type="journal article" date="2014" name="PLoS Genet.">
        <title>Phylogenetically driven sequencing of extremely halophilic archaea reveals strategies for static and dynamic osmo-response.</title>
        <authorList>
            <person name="Becker E.A."/>
            <person name="Seitzer P.M."/>
            <person name="Tritt A."/>
            <person name="Larsen D."/>
            <person name="Krusor M."/>
            <person name="Yao A.I."/>
            <person name="Wu D."/>
            <person name="Madern D."/>
            <person name="Eisen J.A."/>
            <person name="Darling A.E."/>
            <person name="Facciotti M.T."/>
        </authorList>
    </citation>
    <scope>NUCLEOTIDE SEQUENCE [LARGE SCALE GENOMIC DNA]</scope>
    <source>
        <strain evidence="1 2">JCM 10990</strain>
    </source>
</reference>
<name>M0AFV2_9EURY</name>
<proteinExistence type="predicted"/>
<keyword evidence="2" id="KW-1185">Reference proteome</keyword>
<accession>M0AFV2</accession>
<organism evidence="1 2">
    <name type="scientific">Natrialba chahannaoensis JCM 10990</name>
    <dbReference type="NCBI Taxonomy" id="1227492"/>
    <lineage>
        <taxon>Archaea</taxon>
        <taxon>Methanobacteriati</taxon>
        <taxon>Methanobacteriota</taxon>
        <taxon>Stenosarchaea group</taxon>
        <taxon>Halobacteria</taxon>
        <taxon>Halobacteriales</taxon>
        <taxon>Natrialbaceae</taxon>
        <taxon>Natrialba</taxon>
    </lineage>
</organism>
<dbReference type="EMBL" id="AOIN01000080">
    <property type="protein sequence ID" value="ELY96757.1"/>
    <property type="molecule type" value="Genomic_DNA"/>
</dbReference>
<evidence type="ECO:0000313" key="2">
    <source>
        <dbReference type="Proteomes" id="UP000011693"/>
    </source>
</evidence>
<evidence type="ECO:0008006" key="3">
    <source>
        <dbReference type="Google" id="ProtNLM"/>
    </source>
</evidence>
<sequence length="323" mass="35590">MYKRQVQRQRAPVLDRIDTQSQQGFTAQYNILSDRSPPIGYAGQSDVIDLSDNDYGDFTIETDSEDMRIFVDQINVSDFASRATDSLDYMDLENTTLGQRTIEWALTKAAAYFYADPDAGETDFGYSSLGTDNAFPGMTPLAQSAGNDIDRTGVDVDADGFPVLEDLKAALTWAVEGTGLTYADAEIFVSPSLFDLLENEANPVTRLDSFSEGADFGARQLWIKGVRVTECPNIMPNFELPWDASPENPGNAFIIDRRSLQFRALAPLFTLPLGRDGLADKAAMAEYGTLIDKSHGEHTFWLEYDLGEVEFDPDGDGSGDTTE</sequence>
<dbReference type="RefSeq" id="WP_006168551.1">
    <property type="nucleotide sequence ID" value="NZ_AOIN01000080.1"/>
</dbReference>
<protein>
    <recommendedName>
        <fullName evidence="3">Major capsid protein</fullName>
    </recommendedName>
</protein>
<gene>
    <name evidence="1" type="ORF">C482_15321</name>
</gene>
<dbReference type="Proteomes" id="UP000011693">
    <property type="component" value="Unassembled WGS sequence"/>
</dbReference>
<comment type="caution">
    <text evidence="1">The sequence shown here is derived from an EMBL/GenBank/DDBJ whole genome shotgun (WGS) entry which is preliminary data.</text>
</comment>
<dbReference type="AlphaFoldDB" id="M0AFV2"/>
<dbReference type="STRING" id="1227492.C482_15321"/>
<evidence type="ECO:0000313" key="1">
    <source>
        <dbReference type="EMBL" id="ELY96757.1"/>
    </source>
</evidence>
<dbReference type="PATRIC" id="fig|1227492.4.peg.3044"/>